<dbReference type="PROSITE" id="PS50977">
    <property type="entry name" value="HTH_TETR_2"/>
    <property type="match status" value="1"/>
</dbReference>
<name>A0A2T6ATY3_9RHOB</name>
<protein>
    <submittedName>
        <fullName evidence="4">TetR family transcriptional regulator</fullName>
    </submittedName>
</protein>
<feature type="domain" description="HTH tetR-type" evidence="3">
    <location>
        <begin position="7"/>
        <end position="67"/>
    </location>
</feature>
<dbReference type="RefSeq" id="WP_108129901.1">
    <property type="nucleotide sequence ID" value="NZ_QBKP01000013.1"/>
</dbReference>
<proteinExistence type="predicted"/>
<dbReference type="Proteomes" id="UP000244224">
    <property type="component" value="Unassembled WGS sequence"/>
</dbReference>
<dbReference type="EMBL" id="QBKP01000013">
    <property type="protein sequence ID" value="PTX47278.1"/>
    <property type="molecule type" value="Genomic_DNA"/>
</dbReference>
<dbReference type="InterPro" id="IPR039536">
    <property type="entry name" value="TetR_C_Proteobacteria"/>
</dbReference>
<dbReference type="GO" id="GO:0000976">
    <property type="term" value="F:transcription cis-regulatory region binding"/>
    <property type="evidence" value="ECO:0007669"/>
    <property type="project" value="TreeGrafter"/>
</dbReference>
<evidence type="ECO:0000259" key="3">
    <source>
        <dbReference type="PROSITE" id="PS50977"/>
    </source>
</evidence>
<dbReference type="InterPro" id="IPR009057">
    <property type="entry name" value="Homeodomain-like_sf"/>
</dbReference>
<dbReference type="AlphaFoldDB" id="A0A2T6ATY3"/>
<dbReference type="Pfam" id="PF14246">
    <property type="entry name" value="TetR_C_7"/>
    <property type="match status" value="1"/>
</dbReference>
<gene>
    <name evidence="4" type="ORF">C8N34_11334</name>
</gene>
<reference evidence="4 5" key="1">
    <citation type="submission" date="2018-04" db="EMBL/GenBank/DDBJ databases">
        <title>Genomic Encyclopedia of Archaeal and Bacterial Type Strains, Phase II (KMG-II): from individual species to whole genera.</title>
        <authorList>
            <person name="Goeker M."/>
        </authorList>
    </citation>
    <scope>NUCLEOTIDE SEQUENCE [LARGE SCALE GENOMIC DNA]</scope>
    <source>
        <strain evidence="4 5">DSM 21823</strain>
    </source>
</reference>
<dbReference type="SUPFAM" id="SSF46689">
    <property type="entry name" value="Homeodomain-like"/>
    <property type="match status" value="1"/>
</dbReference>
<evidence type="ECO:0000313" key="5">
    <source>
        <dbReference type="Proteomes" id="UP000244224"/>
    </source>
</evidence>
<organism evidence="4 5">
    <name type="scientific">Gemmobacter caeni</name>
    <dbReference type="NCBI Taxonomy" id="589035"/>
    <lineage>
        <taxon>Bacteria</taxon>
        <taxon>Pseudomonadati</taxon>
        <taxon>Pseudomonadota</taxon>
        <taxon>Alphaproteobacteria</taxon>
        <taxon>Rhodobacterales</taxon>
        <taxon>Paracoccaceae</taxon>
        <taxon>Gemmobacter</taxon>
    </lineage>
</organism>
<dbReference type="Gene3D" id="1.10.10.60">
    <property type="entry name" value="Homeodomain-like"/>
    <property type="match status" value="1"/>
</dbReference>
<sequence length="208" mass="22575">MRQEAQKARRKEIEQAALALLVQHGYAATTMASVAKAVGASLETLYKWYGDKPGLFRAMVQANIEELRDGLLMSAATFRDPIAALQEFGPRLIAVLTSEEVVALNRAAAADPSGDLGRIIAETGRGSIAPQLTGLFDRAMESDDPAQITEIYLGLLLGDLQIRRVIGRMPPPDATEIRQRSDRALELLCRLFPACPSKLPSEISVAFA</sequence>
<dbReference type="GO" id="GO:0003700">
    <property type="term" value="F:DNA-binding transcription factor activity"/>
    <property type="evidence" value="ECO:0007669"/>
    <property type="project" value="TreeGrafter"/>
</dbReference>
<evidence type="ECO:0000313" key="4">
    <source>
        <dbReference type="EMBL" id="PTX47278.1"/>
    </source>
</evidence>
<dbReference type="Pfam" id="PF00440">
    <property type="entry name" value="TetR_N"/>
    <property type="match status" value="1"/>
</dbReference>
<feature type="DNA-binding region" description="H-T-H motif" evidence="2">
    <location>
        <begin position="30"/>
        <end position="49"/>
    </location>
</feature>
<comment type="caution">
    <text evidence="4">The sequence shown here is derived from an EMBL/GenBank/DDBJ whole genome shotgun (WGS) entry which is preliminary data.</text>
</comment>
<dbReference type="InterPro" id="IPR001647">
    <property type="entry name" value="HTH_TetR"/>
</dbReference>
<dbReference type="InterPro" id="IPR050109">
    <property type="entry name" value="HTH-type_TetR-like_transc_reg"/>
</dbReference>
<dbReference type="PANTHER" id="PTHR30055:SF146">
    <property type="entry name" value="HTH-TYPE TRANSCRIPTIONAL DUAL REGULATOR CECR"/>
    <property type="match status" value="1"/>
</dbReference>
<keyword evidence="5" id="KW-1185">Reference proteome</keyword>
<evidence type="ECO:0000256" key="2">
    <source>
        <dbReference type="PROSITE-ProRule" id="PRU00335"/>
    </source>
</evidence>
<keyword evidence="1 2" id="KW-0238">DNA-binding</keyword>
<dbReference type="Gene3D" id="1.10.357.10">
    <property type="entry name" value="Tetracycline Repressor, domain 2"/>
    <property type="match status" value="1"/>
</dbReference>
<accession>A0A2T6ATY3</accession>
<dbReference type="PANTHER" id="PTHR30055">
    <property type="entry name" value="HTH-TYPE TRANSCRIPTIONAL REGULATOR RUTR"/>
    <property type="match status" value="1"/>
</dbReference>
<dbReference type="OrthoDB" id="7914379at2"/>
<evidence type="ECO:0000256" key="1">
    <source>
        <dbReference type="ARBA" id="ARBA00023125"/>
    </source>
</evidence>